<sequence>MGELTDKAKGIGNEIAGNAKQATSGDNTQQAAEGRAQERKGEAQQFKGKVKGALGDSV</sequence>
<accession>A0ABV2CYR9</accession>
<proteinExistence type="predicted"/>
<name>A0ABV2CYR9_9SPHN</name>
<organism evidence="2 3">
    <name type="scientific">Novosphingobium kalidii</name>
    <dbReference type="NCBI Taxonomy" id="3230299"/>
    <lineage>
        <taxon>Bacteria</taxon>
        <taxon>Pseudomonadati</taxon>
        <taxon>Pseudomonadota</taxon>
        <taxon>Alphaproteobacteria</taxon>
        <taxon>Sphingomonadales</taxon>
        <taxon>Sphingomonadaceae</taxon>
        <taxon>Novosphingobium</taxon>
    </lineage>
</organism>
<evidence type="ECO:0000313" key="3">
    <source>
        <dbReference type="Proteomes" id="UP001548713"/>
    </source>
</evidence>
<protein>
    <submittedName>
        <fullName evidence="2">CsbD family protein</fullName>
    </submittedName>
</protein>
<dbReference type="RefSeq" id="WP_353983221.1">
    <property type="nucleotide sequence ID" value="NZ_JBEWLY010000008.1"/>
</dbReference>
<comment type="caution">
    <text evidence="2">The sequence shown here is derived from an EMBL/GenBank/DDBJ whole genome shotgun (WGS) entry which is preliminary data.</text>
</comment>
<dbReference type="EMBL" id="JBEWLY010000008">
    <property type="protein sequence ID" value="MET1754757.1"/>
    <property type="molecule type" value="Genomic_DNA"/>
</dbReference>
<keyword evidence="3" id="KW-1185">Reference proteome</keyword>
<feature type="region of interest" description="Disordered" evidence="1">
    <location>
        <begin position="1"/>
        <end position="58"/>
    </location>
</feature>
<dbReference type="Proteomes" id="UP001548713">
    <property type="component" value="Unassembled WGS sequence"/>
</dbReference>
<evidence type="ECO:0000256" key="1">
    <source>
        <dbReference type="SAM" id="MobiDB-lite"/>
    </source>
</evidence>
<feature type="compositionally biased region" description="Polar residues" evidence="1">
    <location>
        <begin position="20"/>
        <end position="31"/>
    </location>
</feature>
<gene>
    <name evidence="2" type="ORF">ABVV53_04690</name>
</gene>
<reference evidence="2 3" key="1">
    <citation type="submission" date="2024-07" db="EMBL/GenBank/DDBJ databases">
        <title>Novosphingobium kalidii RD2P27.</title>
        <authorList>
            <person name="Sun J.-Q."/>
        </authorList>
    </citation>
    <scope>NUCLEOTIDE SEQUENCE [LARGE SCALE GENOMIC DNA]</scope>
    <source>
        <strain evidence="2 3">RD2P27</strain>
    </source>
</reference>
<evidence type="ECO:0000313" key="2">
    <source>
        <dbReference type="EMBL" id="MET1754757.1"/>
    </source>
</evidence>